<feature type="region of interest" description="Disordered" evidence="1">
    <location>
        <begin position="1"/>
        <end position="37"/>
    </location>
</feature>
<organism evidence="2 3">
    <name type="scientific">Linum trigynum</name>
    <dbReference type="NCBI Taxonomy" id="586398"/>
    <lineage>
        <taxon>Eukaryota</taxon>
        <taxon>Viridiplantae</taxon>
        <taxon>Streptophyta</taxon>
        <taxon>Embryophyta</taxon>
        <taxon>Tracheophyta</taxon>
        <taxon>Spermatophyta</taxon>
        <taxon>Magnoliopsida</taxon>
        <taxon>eudicotyledons</taxon>
        <taxon>Gunneridae</taxon>
        <taxon>Pentapetalae</taxon>
        <taxon>rosids</taxon>
        <taxon>fabids</taxon>
        <taxon>Malpighiales</taxon>
        <taxon>Linaceae</taxon>
        <taxon>Linum</taxon>
    </lineage>
</organism>
<feature type="compositionally biased region" description="Polar residues" evidence="1">
    <location>
        <begin position="125"/>
        <end position="145"/>
    </location>
</feature>
<name>A0AAV2FP53_9ROSI</name>
<feature type="region of interest" description="Disordered" evidence="1">
    <location>
        <begin position="100"/>
        <end position="179"/>
    </location>
</feature>
<keyword evidence="3" id="KW-1185">Reference proteome</keyword>
<sequence>MEKAAEGAQKTTTVGGTKEVQSKSLTSQGEPPWDGVMVDETDNQALHASFRDLAVIQLRTDDSVKGLQAEAKASKKERTMMMKILMGVHAQQKRIEAFIGLPEDDGEEEAQSVGLDMVRAGPGSTGQPTAAEETSPSSKGTTENSAAEAAALGREPQAPASQAASGPRKQDVLVPPPTT</sequence>
<dbReference type="EMBL" id="OZ034820">
    <property type="protein sequence ID" value="CAL1399732.1"/>
    <property type="molecule type" value="Genomic_DNA"/>
</dbReference>
<feature type="compositionally biased region" description="Low complexity" evidence="1">
    <location>
        <begin position="156"/>
        <end position="165"/>
    </location>
</feature>
<evidence type="ECO:0000256" key="1">
    <source>
        <dbReference type="SAM" id="MobiDB-lite"/>
    </source>
</evidence>
<protein>
    <submittedName>
        <fullName evidence="2">Uncharacterized protein</fullName>
    </submittedName>
</protein>
<reference evidence="2 3" key="1">
    <citation type="submission" date="2024-04" db="EMBL/GenBank/DDBJ databases">
        <authorList>
            <person name="Fracassetti M."/>
        </authorList>
    </citation>
    <scope>NUCLEOTIDE SEQUENCE [LARGE SCALE GENOMIC DNA]</scope>
</reference>
<evidence type="ECO:0000313" key="3">
    <source>
        <dbReference type="Proteomes" id="UP001497516"/>
    </source>
</evidence>
<accession>A0AAV2FP53</accession>
<gene>
    <name evidence="2" type="ORF">LTRI10_LOCUS39904</name>
</gene>
<evidence type="ECO:0000313" key="2">
    <source>
        <dbReference type="EMBL" id="CAL1399732.1"/>
    </source>
</evidence>
<dbReference type="Proteomes" id="UP001497516">
    <property type="component" value="Chromosome 7"/>
</dbReference>
<proteinExistence type="predicted"/>
<dbReference type="AlphaFoldDB" id="A0AAV2FP53"/>